<sequence>MKLKLIFLILIDLVICLNNGFPNFDIMNKITNLNPLILDIGLETSNDNYKYLETIYGSIYIPNDGFGFYKIFYLNNDKKIIIYESNIFNEFIKKISCKRFFNNIISILLFLFNGNILQFTNHKHFWILNNQLLFNITKYIYNSDTVLGHTDSTSPTMSTTNSTLGTIGPSTVTQGKRANFTATECTMGKGANFTATECTTNTTTNTSSGINTVEDPFGVNGIIGHVPDTVMEKSNEIITYKLENGKLQTIKTEINEFKPIENNFINKIIFTNKFTGIDFTIWESNIWYTSAKQITLISLKTYNHVTVLGPTGTGPTGTGATATDTTTDYGPNTTTNINNTIADITTGYGGYGTGIEGTPLGSGTGAVGPSTSTNSYNTGYNTGYGGGYGSSTVTGGEETGAGTGAVGAAGATGTGSTGGVGASTVMEEIKLDKLLIILQVDNNYRIFRWDNILNLWIDLSLLSPKLTEMKFYPNDINTNNLFKNYSVYLKGLNYCVEFHYSIDFLRLFTPKLIHTFEYNFINNTVNINNKIFNSINKINGIPLRCLVTQPVLPLVIYSSYLSYIPSIYIPLTGYCLTKLRNGAPLLSLPHYLLLLQPFSTFIYFL</sequence>
<evidence type="ECO:0000313" key="3">
    <source>
        <dbReference type="EMBL" id="SVP89852.1"/>
    </source>
</evidence>
<evidence type="ECO:0008006" key="4">
    <source>
        <dbReference type="Google" id="ProtNLM"/>
    </source>
</evidence>
<protein>
    <recommendedName>
        <fullName evidence="4">SfiI-subtelomeric related protein family member</fullName>
    </recommendedName>
</protein>
<feature type="signal peptide" evidence="1">
    <location>
        <begin position="1"/>
        <end position="16"/>
    </location>
</feature>
<reference evidence="3" key="1">
    <citation type="submission" date="2018-07" db="EMBL/GenBank/DDBJ databases">
        <authorList>
            <person name="Quirk P.G."/>
            <person name="Krulwich T.A."/>
        </authorList>
    </citation>
    <scope>NUCLEOTIDE SEQUENCE</scope>
    <source>
        <strain evidence="3">Anand</strain>
    </source>
</reference>
<proteinExistence type="predicted"/>
<dbReference type="VEuPathDB" id="PiroplasmaDB:TA20310"/>
<dbReference type="EMBL" id="UIVT01000001">
    <property type="protein sequence ID" value="SVP88700.1"/>
    <property type="molecule type" value="Genomic_DNA"/>
</dbReference>
<dbReference type="AlphaFoldDB" id="A0A3B0MK00"/>
<evidence type="ECO:0000256" key="1">
    <source>
        <dbReference type="SAM" id="SignalP"/>
    </source>
</evidence>
<feature type="chain" id="PRO_5036075985" description="SfiI-subtelomeric related protein family member" evidence="1">
    <location>
        <begin position="17"/>
        <end position="605"/>
    </location>
</feature>
<gene>
    <name evidence="2" type="ORF">TAT_000055600</name>
    <name evidence="3" type="ORF">TAV_000055300</name>
</gene>
<evidence type="ECO:0000313" key="2">
    <source>
        <dbReference type="EMBL" id="SVP88700.1"/>
    </source>
</evidence>
<keyword evidence="1" id="KW-0732">Signal</keyword>
<dbReference type="EMBL" id="UIVS01000001">
    <property type="protein sequence ID" value="SVP89852.1"/>
    <property type="molecule type" value="Genomic_DNA"/>
</dbReference>
<accession>A0A3B0MK00</accession>
<name>A0A3B0MK00_THEAN</name>
<organism evidence="3">
    <name type="scientific">Theileria annulata</name>
    <dbReference type="NCBI Taxonomy" id="5874"/>
    <lineage>
        <taxon>Eukaryota</taxon>
        <taxon>Sar</taxon>
        <taxon>Alveolata</taxon>
        <taxon>Apicomplexa</taxon>
        <taxon>Aconoidasida</taxon>
        <taxon>Piroplasmida</taxon>
        <taxon>Theileriidae</taxon>
        <taxon>Theileria</taxon>
    </lineage>
</organism>